<gene>
    <name evidence="1" type="ORF">ACFPC0_33275</name>
</gene>
<evidence type="ECO:0000313" key="1">
    <source>
        <dbReference type="EMBL" id="MFC4332554.1"/>
    </source>
</evidence>
<accession>A0ABV8TQ22</accession>
<organism evidence="1 2">
    <name type="scientific">Streptomyces andamanensis</name>
    <dbReference type="NCBI Taxonomy" id="1565035"/>
    <lineage>
        <taxon>Bacteria</taxon>
        <taxon>Bacillati</taxon>
        <taxon>Actinomycetota</taxon>
        <taxon>Actinomycetes</taxon>
        <taxon>Kitasatosporales</taxon>
        <taxon>Streptomycetaceae</taxon>
        <taxon>Streptomyces</taxon>
    </lineage>
</organism>
<evidence type="ECO:0000313" key="2">
    <source>
        <dbReference type="Proteomes" id="UP001595824"/>
    </source>
</evidence>
<reference evidence="2" key="1">
    <citation type="journal article" date="2019" name="Int. J. Syst. Evol. Microbiol.">
        <title>The Global Catalogue of Microorganisms (GCM) 10K type strain sequencing project: providing services to taxonomists for standard genome sequencing and annotation.</title>
        <authorList>
            <consortium name="The Broad Institute Genomics Platform"/>
            <consortium name="The Broad Institute Genome Sequencing Center for Infectious Disease"/>
            <person name="Wu L."/>
            <person name="Ma J."/>
        </authorList>
    </citation>
    <scope>NUCLEOTIDE SEQUENCE [LARGE SCALE GENOMIC DNA]</scope>
    <source>
        <strain evidence="2">PCU 347</strain>
    </source>
</reference>
<dbReference type="Proteomes" id="UP001595824">
    <property type="component" value="Unassembled WGS sequence"/>
</dbReference>
<name>A0ABV8TQ22_9ACTN</name>
<keyword evidence="2" id="KW-1185">Reference proteome</keyword>
<sequence length="69" mass="7581">MTAHSGPVRGQGPVLDEATWSARTVERDPVIQVDLDRFNRFNRFGLVVQVVGEKPSATTGSLPFDAARR</sequence>
<dbReference type="RefSeq" id="WP_381744013.1">
    <property type="nucleotide sequence ID" value="NZ_JBHSDP010000029.1"/>
</dbReference>
<dbReference type="EMBL" id="JBHSDP010000029">
    <property type="protein sequence ID" value="MFC4332554.1"/>
    <property type="molecule type" value="Genomic_DNA"/>
</dbReference>
<protein>
    <submittedName>
        <fullName evidence="1">Uncharacterized protein</fullName>
    </submittedName>
</protein>
<proteinExistence type="predicted"/>
<comment type="caution">
    <text evidence="1">The sequence shown here is derived from an EMBL/GenBank/DDBJ whole genome shotgun (WGS) entry which is preliminary data.</text>
</comment>